<dbReference type="KEGG" id="aly:9319273"/>
<keyword evidence="2" id="KW-1185">Reference proteome</keyword>
<proteinExistence type="predicted"/>
<name>D7LA36_ARALL</name>
<reference evidence="2" key="1">
    <citation type="journal article" date="2011" name="Nat. Genet.">
        <title>The Arabidopsis lyrata genome sequence and the basis of rapid genome size change.</title>
        <authorList>
            <person name="Hu T.T."/>
            <person name="Pattyn P."/>
            <person name="Bakker E.G."/>
            <person name="Cao J."/>
            <person name="Cheng J.-F."/>
            <person name="Clark R.M."/>
            <person name="Fahlgren N."/>
            <person name="Fawcett J.A."/>
            <person name="Grimwood J."/>
            <person name="Gundlach H."/>
            <person name="Haberer G."/>
            <person name="Hollister J.D."/>
            <person name="Ossowski S."/>
            <person name="Ottilar R.P."/>
            <person name="Salamov A.A."/>
            <person name="Schneeberger K."/>
            <person name="Spannagl M."/>
            <person name="Wang X."/>
            <person name="Yang L."/>
            <person name="Nasrallah M.E."/>
            <person name="Bergelson J."/>
            <person name="Carrington J.C."/>
            <person name="Gaut B.S."/>
            <person name="Schmutz J."/>
            <person name="Mayer K.F.X."/>
            <person name="Van de Peer Y."/>
            <person name="Grigoriev I.V."/>
            <person name="Nordborg M."/>
            <person name="Weigel D."/>
            <person name="Guo Y.-L."/>
        </authorList>
    </citation>
    <scope>NUCLEOTIDE SEQUENCE [LARGE SCALE GENOMIC DNA]</scope>
    <source>
        <strain evidence="2">cv. MN47</strain>
    </source>
</reference>
<dbReference type="Proteomes" id="UP000008694">
    <property type="component" value="Unassembled WGS sequence"/>
</dbReference>
<sequence length="103" mass="11955">MTDSRNRWLTGHELNLILQNANSLTVSTPSARNGSIGLFLYNVEAYRDDMLWQHFDGGNPHRGTLDGVRYTESTNFVNEAYRRRDHRKSQRHGILAVVHYRIV</sequence>
<evidence type="ECO:0000313" key="2">
    <source>
        <dbReference type="Proteomes" id="UP000008694"/>
    </source>
</evidence>
<protein>
    <submittedName>
        <fullName evidence="1">Uncharacterized protein</fullName>
    </submittedName>
</protein>
<accession>D7LA36</accession>
<dbReference type="HOGENOM" id="CLU_2267448_0_0_1"/>
<evidence type="ECO:0000313" key="1">
    <source>
        <dbReference type="EMBL" id="EFH61589.1"/>
    </source>
</evidence>
<dbReference type="EMBL" id="GL348715">
    <property type="protein sequence ID" value="EFH61589.1"/>
    <property type="molecule type" value="Genomic_DNA"/>
</dbReference>
<dbReference type="OrthoDB" id="10449257at2759"/>
<gene>
    <name evidence="1" type="ORF">ARALYDRAFT_342119</name>
</gene>
<organism evidence="2">
    <name type="scientific">Arabidopsis lyrata subsp. lyrata</name>
    <name type="common">Lyre-leaved rock-cress</name>
    <dbReference type="NCBI Taxonomy" id="81972"/>
    <lineage>
        <taxon>Eukaryota</taxon>
        <taxon>Viridiplantae</taxon>
        <taxon>Streptophyta</taxon>
        <taxon>Embryophyta</taxon>
        <taxon>Tracheophyta</taxon>
        <taxon>Spermatophyta</taxon>
        <taxon>Magnoliopsida</taxon>
        <taxon>eudicotyledons</taxon>
        <taxon>Gunneridae</taxon>
        <taxon>Pentapetalae</taxon>
        <taxon>rosids</taxon>
        <taxon>malvids</taxon>
        <taxon>Brassicales</taxon>
        <taxon>Brassicaceae</taxon>
        <taxon>Camelineae</taxon>
        <taxon>Arabidopsis</taxon>
    </lineage>
</organism>
<dbReference type="Gramene" id="fgenesh1_pg.C_scaffold_3001882">
    <property type="protein sequence ID" value="fgenesh1_pg.C_scaffold_3001882"/>
    <property type="gene ID" value="fgenesh1_pg.C_scaffold_3001882"/>
</dbReference>
<dbReference type="AlphaFoldDB" id="D7LA36"/>